<dbReference type="RefSeq" id="WP_118353322.1">
    <property type="nucleotide sequence ID" value="NZ_JAJEQD010000003.1"/>
</dbReference>
<comment type="caution">
    <text evidence="1">The sequence shown here is derived from an EMBL/GenBank/DDBJ whole genome shotgun (WGS) entry which is preliminary data.</text>
</comment>
<dbReference type="PANTHER" id="PTHR34071:SF2">
    <property type="entry name" value="FLAVIN-NUCLEOTIDE-BINDING PROTEIN"/>
    <property type="match status" value="1"/>
</dbReference>
<evidence type="ECO:0000313" key="1">
    <source>
        <dbReference type="EMBL" id="MCC2155904.1"/>
    </source>
</evidence>
<gene>
    <name evidence="1" type="ORF">LKD20_01945</name>
</gene>
<organism evidence="1 2">
    <name type="scientific">Veillonella fallax</name>
    <dbReference type="NCBI Taxonomy" id="2881272"/>
    <lineage>
        <taxon>Bacteria</taxon>
        <taxon>Bacillati</taxon>
        <taxon>Bacillota</taxon>
        <taxon>Negativicutes</taxon>
        <taxon>Veillonellales</taxon>
        <taxon>Veillonellaceae</taxon>
        <taxon>Veillonella</taxon>
    </lineage>
</organism>
<name>A0ABS8F0L3_9FIRM</name>
<evidence type="ECO:0000313" key="2">
    <source>
        <dbReference type="Proteomes" id="UP001198241"/>
    </source>
</evidence>
<reference evidence="1 2" key="1">
    <citation type="submission" date="2021-10" db="EMBL/GenBank/DDBJ databases">
        <title>Anaerobic single-cell dispensing facilitates the cultivation of human gut bacteria.</title>
        <authorList>
            <person name="Afrizal A."/>
        </authorList>
    </citation>
    <scope>NUCLEOTIDE SEQUENCE [LARGE SCALE GENOMIC DNA]</scope>
    <source>
        <strain evidence="1 2">CLA-AA-H247</strain>
    </source>
</reference>
<sequence length="159" mass="18192">MFKPIRIKINEIDRAATEALLQSNRRGIIAMNGVEGYPYAIPINYFYDCDNKKIYFHGAKAGHKVESLKTSDKVCFTVYGNERIDESESWAPYVQSVVVFGRCRLLEAGSESIDRLKEFAMKYYPSEQLVDKNIAHAGRAVQMFEITIEHMSGKQVQEK</sequence>
<dbReference type="InterPro" id="IPR024747">
    <property type="entry name" value="Pyridox_Oxase-rel"/>
</dbReference>
<dbReference type="Proteomes" id="UP001198241">
    <property type="component" value="Unassembled WGS sequence"/>
</dbReference>
<dbReference type="InterPro" id="IPR012349">
    <property type="entry name" value="Split_barrel_FMN-bd"/>
</dbReference>
<keyword evidence="2" id="KW-1185">Reference proteome</keyword>
<dbReference type="Gene3D" id="2.30.110.10">
    <property type="entry name" value="Electron Transport, Fmn-binding Protein, Chain A"/>
    <property type="match status" value="1"/>
</dbReference>
<dbReference type="PANTHER" id="PTHR34071">
    <property type="entry name" value="5-NITROIMIDAZOLE ANTIBIOTICS RESISTANCE PROTEIN, NIMA-FAMILY-RELATED PROTEIN-RELATED"/>
    <property type="match status" value="1"/>
</dbReference>
<dbReference type="SUPFAM" id="SSF50475">
    <property type="entry name" value="FMN-binding split barrel"/>
    <property type="match status" value="1"/>
</dbReference>
<protein>
    <submittedName>
        <fullName evidence="1">Pyridoxamine 5'-phosphate oxidase family protein</fullName>
    </submittedName>
</protein>
<accession>A0ABS8F0L3</accession>
<dbReference type="Pfam" id="PF12900">
    <property type="entry name" value="Pyridox_ox_2"/>
    <property type="match status" value="1"/>
</dbReference>
<proteinExistence type="predicted"/>
<dbReference type="EMBL" id="JAJEQD010000003">
    <property type="protein sequence ID" value="MCC2155904.1"/>
    <property type="molecule type" value="Genomic_DNA"/>
</dbReference>